<dbReference type="EMBL" id="RJLM01000040">
    <property type="protein sequence ID" value="RWX52740.1"/>
    <property type="molecule type" value="Genomic_DNA"/>
</dbReference>
<gene>
    <name evidence="1" type="ORF">EDI28_25720</name>
</gene>
<dbReference type="OrthoDB" id="7030601at2"/>
<evidence type="ECO:0000313" key="1">
    <source>
        <dbReference type="EMBL" id="RWX52740.1"/>
    </source>
</evidence>
<keyword evidence="2" id="KW-1185">Reference proteome</keyword>
<reference evidence="1 2" key="1">
    <citation type="submission" date="2018-11" db="EMBL/GenBank/DDBJ databases">
        <title>Photobacterium sp. BEI247 sp. nov., a marine bacterium isolated from Yongle Blue Hole in the South China Sea.</title>
        <authorList>
            <person name="Wang X."/>
        </authorList>
    </citation>
    <scope>NUCLEOTIDE SEQUENCE [LARGE SCALE GENOMIC DNA]</scope>
    <source>
        <strain evidence="2">BEI247</strain>
    </source>
</reference>
<dbReference type="Proteomes" id="UP000287563">
    <property type="component" value="Unassembled WGS sequence"/>
</dbReference>
<sequence length="132" mass="14865">MSESLCKCNDEERNVKVKVTTYCSECSSVMEKFTIQKPLKALGLSLLVAYGGSNFIDYAISDNRYPLKVEAEIFDSCLNSSERPLKHKNYRNKKSICLCALQDTMNEISFTRYSVDEDGFLNAFSGNVNGCK</sequence>
<protein>
    <submittedName>
        <fullName evidence="1">Uncharacterized protein</fullName>
    </submittedName>
</protein>
<organism evidence="1 2">
    <name type="scientific">Photobacterium chitinilyticum</name>
    <dbReference type="NCBI Taxonomy" id="2485123"/>
    <lineage>
        <taxon>Bacteria</taxon>
        <taxon>Pseudomonadati</taxon>
        <taxon>Pseudomonadota</taxon>
        <taxon>Gammaproteobacteria</taxon>
        <taxon>Vibrionales</taxon>
        <taxon>Vibrionaceae</taxon>
        <taxon>Photobacterium</taxon>
    </lineage>
</organism>
<accession>A0A3S3QPS2</accession>
<dbReference type="AlphaFoldDB" id="A0A3S3QPS2"/>
<dbReference type="RefSeq" id="WP_128786654.1">
    <property type="nucleotide sequence ID" value="NZ_JAKJSG010000175.1"/>
</dbReference>
<name>A0A3S3QPS2_9GAMM</name>
<evidence type="ECO:0000313" key="2">
    <source>
        <dbReference type="Proteomes" id="UP000287563"/>
    </source>
</evidence>
<proteinExistence type="predicted"/>
<comment type="caution">
    <text evidence="1">The sequence shown here is derived from an EMBL/GenBank/DDBJ whole genome shotgun (WGS) entry which is preliminary data.</text>
</comment>